<organism evidence="1 2">
    <name type="scientific">Suillus fuscotomentosus</name>
    <dbReference type="NCBI Taxonomy" id="1912939"/>
    <lineage>
        <taxon>Eukaryota</taxon>
        <taxon>Fungi</taxon>
        <taxon>Dikarya</taxon>
        <taxon>Basidiomycota</taxon>
        <taxon>Agaricomycotina</taxon>
        <taxon>Agaricomycetes</taxon>
        <taxon>Agaricomycetidae</taxon>
        <taxon>Boletales</taxon>
        <taxon>Suillineae</taxon>
        <taxon>Suillaceae</taxon>
        <taxon>Suillus</taxon>
    </lineage>
</organism>
<evidence type="ECO:0000313" key="2">
    <source>
        <dbReference type="Proteomes" id="UP001195769"/>
    </source>
</evidence>
<reference evidence="1" key="1">
    <citation type="journal article" date="2020" name="New Phytol.">
        <title>Comparative genomics reveals dynamic genome evolution in host specialist ectomycorrhizal fungi.</title>
        <authorList>
            <person name="Lofgren L.A."/>
            <person name="Nguyen N.H."/>
            <person name="Vilgalys R."/>
            <person name="Ruytinx J."/>
            <person name="Liao H.L."/>
            <person name="Branco S."/>
            <person name="Kuo A."/>
            <person name="LaButti K."/>
            <person name="Lipzen A."/>
            <person name="Andreopoulos W."/>
            <person name="Pangilinan J."/>
            <person name="Riley R."/>
            <person name="Hundley H."/>
            <person name="Na H."/>
            <person name="Barry K."/>
            <person name="Grigoriev I.V."/>
            <person name="Stajich J.E."/>
            <person name="Kennedy P.G."/>
        </authorList>
    </citation>
    <scope>NUCLEOTIDE SEQUENCE</scope>
    <source>
        <strain evidence="1">FC203</strain>
    </source>
</reference>
<dbReference type="RefSeq" id="XP_041223699.1">
    <property type="nucleotide sequence ID" value="XM_041372011.1"/>
</dbReference>
<proteinExistence type="predicted"/>
<dbReference type="EMBL" id="JABBWK010000041">
    <property type="protein sequence ID" value="KAG1898123.1"/>
    <property type="molecule type" value="Genomic_DNA"/>
</dbReference>
<gene>
    <name evidence="1" type="ORF">F5891DRAFT_487830</name>
</gene>
<keyword evidence="2" id="KW-1185">Reference proteome</keyword>
<evidence type="ECO:0000313" key="1">
    <source>
        <dbReference type="EMBL" id="KAG1898123.1"/>
    </source>
</evidence>
<accession>A0AAD4HIS0</accession>
<dbReference type="AlphaFoldDB" id="A0AAD4HIS0"/>
<dbReference type="GeneID" id="64666309"/>
<name>A0AAD4HIS0_9AGAM</name>
<protein>
    <submittedName>
        <fullName evidence="1">Uncharacterized protein</fullName>
    </submittedName>
</protein>
<sequence length="76" mass="8485">MMIVTVSATIRLRAWPILIPVRSGTVHLLIIPALGTRSEVLQYWYQFQNSCTSSASLYRFVLPLSPEPEPGLTPVT</sequence>
<comment type="caution">
    <text evidence="1">The sequence shown here is derived from an EMBL/GenBank/DDBJ whole genome shotgun (WGS) entry which is preliminary data.</text>
</comment>
<dbReference type="Proteomes" id="UP001195769">
    <property type="component" value="Unassembled WGS sequence"/>
</dbReference>